<dbReference type="SUPFAM" id="SSF52540">
    <property type="entry name" value="P-loop containing nucleoside triphosphate hydrolases"/>
    <property type="match status" value="1"/>
</dbReference>
<dbReference type="InterPro" id="IPR006703">
    <property type="entry name" value="G_AIG1"/>
</dbReference>
<dbReference type="Pfam" id="PF04548">
    <property type="entry name" value="AIG1"/>
    <property type="match status" value="1"/>
</dbReference>
<evidence type="ECO:0000313" key="6">
    <source>
        <dbReference type="Proteomes" id="UP000261520"/>
    </source>
</evidence>
<dbReference type="InterPro" id="IPR027417">
    <property type="entry name" value="P-loop_NTPase"/>
</dbReference>
<sequence>HQTIKPSPASRKGLRIQPSGPDRWTNQTPDSQINKSKLKKFIFGKRDPKFLNKTILLVGETGSGKSTLMVNALLNFVTGVKFEDKVWFKVIPNERDQHQSESQTTEGKIVTVSRTIIDTPGYGHVKRMNGVFSDCIVTQKLQELCPLHTVDIVDLVLTASQNRLDERITYIFDSVRSIFDKNMRKNIVAMITHSDGREPKPLLQVLENVNIKYANDEDNEPVYFLNLKVREECKQWWFNKALSCKKCEETCHKECTWTFRLSWCEVMEGGKCTVCFERYPASDYVCDGWRYATRNGKVEVTTEAMKRKDKTDANAKTVRGSTKGTGKTSKRQKQVSGRCI</sequence>
<organism evidence="5 6">
    <name type="scientific">Periophthalmus magnuspinnatus</name>
    <dbReference type="NCBI Taxonomy" id="409849"/>
    <lineage>
        <taxon>Eukaryota</taxon>
        <taxon>Metazoa</taxon>
        <taxon>Chordata</taxon>
        <taxon>Craniata</taxon>
        <taxon>Vertebrata</taxon>
        <taxon>Euteleostomi</taxon>
        <taxon>Actinopterygii</taxon>
        <taxon>Neopterygii</taxon>
        <taxon>Teleostei</taxon>
        <taxon>Neoteleostei</taxon>
        <taxon>Acanthomorphata</taxon>
        <taxon>Gobiaria</taxon>
        <taxon>Gobiiformes</taxon>
        <taxon>Gobioidei</taxon>
        <taxon>Gobiidae</taxon>
        <taxon>Oxudercinae</taxon>
        <taxon>Periophthalmus</taxon>
    </lineage>
</organism>
<dbReference type="PANTHER" id="PTHR32046">
    <property type="entry name" value="G DOMAIN-CONTAINING PROTEIN"/>
    <property type="match status" value="1"/>
</dbReference>
<proteinExistence type="inferred from homology"/>
<reference evidence="5" key="1">
    <citation type="submission" date="2025-08" db="UniProtKB">
        <authorList>
            <consortium name="Ensembl"/>
        </authorList>
    </citation>
    <scope>IDENTIFICATION</scope>
</reference>
<dbReference type="Ensembl" id="ENSPMGT00000011181.1">
    <property type="protein sequence ID" value="ENSPMGP00000010485.1"/>
    <property type="gene ID" value="ENSPMGG00000008676.1"/>
</dbReference>
<dbReference type="Proteomes" id="UP000261520">
    <property type="component" value="Unplaced"/>
</dbReference>
<dbReference type="AlphaFoldDB" id="A0A3B4A131"/>
<accession>A0A3B4A131</accession>
<evidence type="ECO:0000256" key="1">
    <source>
        <dbReference type="ARBA" id="ARBA00008535"/>
    </source>
</evidence>
<feature type="region of interest" description="Disordered" evidence="3">
    <location>
        <begin position="1"/>
        <end position="31"/>
    </location>
</feature>
<keyword evidence="6" id="KW-1185">Reference proteome</keyword>
<evidence type="ECO:0000256" key="3">
    <source>
        <dbReference type="SAM" id="MobiDB-lite"/>
    </source>
</evidence>
<keyword evidence="2" id="KW-0547">Nucleotide-binding</keyword>
<dbReference type="STRING" id="409849.ENSPMGP00000010485"/>
<feature type="region of interest" description="Disordered" evidence="3">
    <location>
        <begin position="309"/>
        <end position="340"/>
    </location>
</feature>
<reference evidence="5" key="2">
    <citation type="submission" date="2025-09" db="UniProtKB">
        <authorList>
            <consortium name="Ensembl"/>
        </authorList>
    </citation>
    <scope>IDENTIFICATION</scope>
</reference>
<dbReference type="PANTHER" id="PTHR32046:SF11">
    <property type="entry name" value="IMMUNE-ASSOCIATED NUCLEOTIDE-BINDING PROTEIN 10-LIKE"/>
    <property type="match status" value="1"/>
</dbReference>
<evidence type="ECO:0000256" key="2">
    <source>
        <dbReference type="ARBA" id="ARBA00022741"/>
    </source>
</evidence>
<evidence type="ECO:0000259" key="4">
    <source>
        <dbReference type="Pfam" id="PF04548"/>
    </source>
</evidence>
<dbReference type="GO" id="GO:0005525">
    <property type="term" value="F:GTP binding"/>
    <property type="evidence" value="ECO:0007669"/>
    <property type="project" value="InterPro"/>
</dbReference>
<dbReference type="InterPro" id="IPR025662">
    <property type="entry name" value="Sigma_54_int_dom_ATP-bd_1"/>
</dbReference>
<dbReference type="PROSITE" id="PS00675">
    <property type="entry name" value="SIGMA54_INTERACT_1"/>
    <property type="match status" value="1"/>
</dbReference>
<name>A0A3B4A131_9GOBI</name>
<evidence type="ECO:0000313" key="5">
    <source>
        <dbReference type="Ensembl" id="ENSPMGP00000010485.1"/>
    </source>
</evidence>
<dbReference type="Gene3D" id="3.40.50.300">
    <property type="entry name" value="P-loop containing nucleotide triphosphate hydrolases"/>
    <property type="match status" value="1"/>
</dbReference>
<comment type="similarity">
    <text evidence="1">Belongs to the TRAFAC class TrmE-Era-EngA-EngB-Septin-like GTPase superfamily. AIG1/Toc34/Toc159-like paraseptin GTPase family. IAN subfamily.</text>
</comment>
<feature type="domain" description="AIG1-type G" evidence="4">
    <location>
        <begin position="53"/>
        <end position="207"/>
    </location>
</feature>
<protein>
    <recommendedName>
        <fullName evidence="4">AIG1-type G domain-containing protein</fullName>
    </recommendedName>
</protein>